<dbReference type="GO" id="GO:0008061">
    <property type="term" value="F:chitin binding"/>
    <property type="evidence" value="ECO:0007669"/>
    <property type="project" value="InterPro"/>
</dbReference>
<reference evidence="9 10" key="1">
    <citation type="journal article" date="2013" name="Genome Announc.">
        <title>Draft Genome Sequence of Amycolatopsis decaplanina Strain DSM 44594T.</title>
        <authorList>
            <person name="Kaur N."/>
            <person name="Kumar S."/>
            <person name="Bala M."/>
            <person name="Raghava G.P."/>
            <person name="Mayilraj S."/>
        </authorList>
    </citation>
    <scope>NUCLEOTIDE SEQUENCE [LARGE SCALE GENOMIC DNA]</scope>
    <source>
        <strain evidence="9 10">DSM 44594</strain>
    </source>
</reference>
<evidence type="ECO:0000256" key="2">
    <source>
        <dbReference type="ARBA" id="ARBA00022801"/>
    </source>
</evidence>
<dbReference type="SMART" id="SM00636">
    <property type="entry name" value="Glyco_18"/>
    <property type="match status" value="1"/>
</dbReference>
<keyword evidence="7" id="KW-0732">Signal</keyword>
<dbReference type="Pfam" id="PF02018">
    <property type="entry name" value="CBM_4_9"/>
    <property type="match status" value="1"/>
</dbReference>
<keyword evidence="3 4" id="KW-0326">Glycosidase</keyword>
<dbReference type="InterPro" id="IPR050542">
    <property type="entry name" value="Glycosyl_Hydrlase18_Chitinase"/>
</dbReference>
<feature type="signal peptide" evidence="7">
    <location>
        <begin position="1"/>
        <end position="32"/>
    </location>
</feature>
<evidence type="ECO:0000313" key="9">
    <source>
        <dbReference type="EMBL" id="EME52876.1"/>
    </source>
</evidence>
<dbReference type="Gene3D" id="2.60.120.260">
    <property type="entry name" value="Galactose-binding domain-like"/>
    <property type="match status" value="1"/>
</dbReference>
<feature type="region of interest" description="Disordered" evidence="6">
    <location>
        <begin position="160"/>
        <end position="208"/>
    </location>
</feature>
<evidence type="ECO:0000256" key="7">
    <source>
        <dbReference type="SAM" id="SignalP"/>
    </source>
</evidence>
<proteinExistence type="inferred from homology"/>
<dbReference type="PANTHER" id="PTHR45708:SF49">
    <property type="entry name" value="ENDOCHITINASE"/>
    <property type="match status" value="1"/>
</dbReference>
<protein>
    <recommendedName>
        <fullName evidence="1">chitinase</fullName>
        <ecNumber evidence="1">3.2.1.14</ecNumber>
    </recommendedName>
</protein>
<keyword evidence="2 4" id="KW-0378">Hydrolase</keyword>
<evidence type="ECO:0000313" key="10">
    <source>
        <dbReference type="Proteomes" id="UP000054226"/>
    </source>
</evidence>
<dbReference type="InterPro" id="IPR001223">
    <property type="entry name" value="Glyco_hydro18_cat"/>
</dbReference>
<evidence type="ECO:0000256" key="6">
    <source>
        <dbReference type="SAM" id="MobiDB-lite"/>
    </source>
</evidence>
<dbReference type="InterPro" id="IPR003305">
    <property type="entry name" value="CenC_carb-bd"/>
</dbReference>
<feature type="domain" description="GH18" evidence="8">
    <location>
        <begin position="211"/>
        <end position="501"/>
    </location>
</feature>
<dbReference type="GO" id="GO:0005975">
    <property type="term" value="P:carbohydrate metabolic process"/>
    <property type="evidence" value="ECO:0007669"/>
    <property type="project" value="InterPro"/>
</dbReference>
<dbReference type="InterPro" id="IPR001579">
    <property type="entry name" value="Glyco_hydro_18_chit_AS"/>
</dbReference>
<comment type="similarity">
    <text evidence="5">Belongs to the glycosyl hydrolase 18 family.</text>
</comment>
<dbReference type="AlphaFoldDB" id="M2WVV0"/>
<comment type="caution">
    <text evidence="9">The sequence shown here is derived from an EMBL/GenBank/DDBJ whole genome shotgun (WGS) entry which is preliminary data.</text>
</comment>
<dbReference type="Pfam" id="PF00704">
    <property type="entry name" value="Glyco_hydro_18"/>
    <property type="match status" value="1"/>
</dbReference>
<dbReference type="InterPro" id="IPR017853">
    <property type="entry name" value="GH"/>
</dbReference>
<evidence type="ECO:0000256" key="1">
    <source>
        <dbReference type="ARBA" id="ARBA00012729"/>
    </source>
</evidence>
<evidence type="ECO:0000256" key="3">
    <source>
        <dbReference type="ARBA" id="ARBA00023295"/>
    </source>
</evidence>
<keyword evidence="10" id="KW-1185">Reference proteome</keyword>
<evidence type="ECO:0000259" key="8">
    <source>
        <dbReference type="PROSITE" id="PS51910"/>
    </source>
</evidence>
<dbReference type="EC" id="3.2.1.14" evidence="1"/>
<dbReference type="InterPro" id="IPR011583">
    <property type="entry name" value="Chitinase_II/V-like_cat"/>
</dbReference>
<evidence type="ECO:0000256" key="4">
    <source>
        <dbReference type="RuleBase" id="RU000489"/>
    </source>
</evidence>
<gene>
    <name evidence="9" type="ORF">H074_31187</name>
</gene>
<accession>M2WVV0</accession>
<dbReference type="Proteomes" id="UP000054226">
    <property type="component" value="Unassembled WGS sequence"/>
</dbReference>
<dbReference type="PANTHER" id="PTHR45708">
    <property type="entry name" value="ENDOCHITINASE"/>
    <property type="match status" value="1"/>
</dbReference>
<dbReference type="EMBL" id="AOHO01000074">
    <property type="protein sequence ID" value="EME52876.1"/>
    <property type="molecule type" value="Genomic_DNA"/>
</dbReference>
<dbReference type="PATRIC" id="fig|1284240.4.peg.6353"/>
<dbReference type="OrthoDB" id="5172397at2"/>
<name>M2WVV0_9PSEU</name>
<organism evidence="9 10">
    <name type="scientific">Amycolatopsis decaplanina DSM 44594</name>
    <dbReference type="NCBI Taxonomy" id="1284240"/>
    <lineage>
        <taxon>Bacteria</taxon>
        <taxon>Bacillati</taxon>
        <taxon>Actinomycetota</taxon>
        <taxon>Actinomycetes</taxon>
        <taxon>Pseudonocardiales</taxon>
        <taxon>Pseudonocardiaceae</taxon>
        <taxon>Amycolatopsis</taxon>
    </lineage>
</organism>
<dbReference type="SUPFAM" id="SSF49785">
    <property type="entry name" value="Galactose-binding domain-like"/>
    <property type="match status" value="1"/>
</dbReference>
<sequence>MKVKPKHAFLALLSSLAVCLGVTFAVSGSASAANILTNPGFELGTTSGWTCTGASSVVTTPVHSGSSALSATPAGQDNARCSQSVPVKANTAYTLSAWVQGSYTYLGVTGTGTGDKNTWTPGGGSWSQLSLSFTTGASTTSVEIYLHGWYGQPAYFADDVNLDGPGGSPTTTPTTPTTPTTTTSNPPTTTTTSNPPTTTTSTPPTGNLPKHVITGYWQNFYNGAKALKLADVPTKYNIIAVSFADATTTPGAVTFTLDSGLSSQLGGYTDAQFKADIKTAQARGQKVILSVGGEKGTIRVDSSAAATNFSNSMKSLIANYGFDGVDIDLENGVNATYMAQALRSIHAAGGTVITMAPQTIDMQSPAAEYFKLALNVKDILTIVNMQYYNSGSMLGCDQKVYSQGTVDFLTALACIQLQSGLRADQVGLGLPASGSAAGGGYQAPGNTVNALNCLAKGTNCGSFKPSTTYPAIRGAMTWSINWDASQGYAWSNTVSAGLAGLP</sequence>
<evidence type="ECO:0000256" key="5">
    <source>
        <dbReference type="RuleBase" id="RU004453"/>
    </source>
</evidence>
<dbReference type="RefSeq" id="WP_007034038.1">
    <property type="nucleotide sequence ID" value="NZ_AOHO01000074.1"/>
</dbReference>
<feature type="compositionally biased region" description="Low complexity" evidence="6">
    <location>
        <begin position="168"/>
        <end position="207"/>
    </location>
</feature>
<dbReference type="CDD" id="cd02871">
    <property type="entry name" value="GH18_chitinase_D-like"/>
    <property type="match status" value="1"/>
</dbReference>
<dbReference type="GO" id="GO:0008843">
    <property type="term" value="F:endochitinase activity"/>
    <property type="evidence" value="ECO:0007669"/>
    <property type="project" value="UniProtKB-EC"/>
</dbReference>
<dbReference type="Gene3D" id="3.20.20.80">
    <property type="entry name" value="Glycosidases"/>
    <property type="match status" value="1"/>
</dbReference>
<dbReference type="PROSITE" id="PS51910">
    <property type="entry name" value="GH18_2"/>
    <property type="match status" value="1"/>
</dbReference>
<dbReference type="PROSITE" id="PS01095">
    <property type="entry name" value="GH18_1"/>
    <property type="match status" value="1"/>
</dbReference>
<dbReference type="SUPFAM" id="SSF51445">
    <property type="entry name" value="(Trans)glycosidases"/>
    <property type="match status" value="1"/>
</dbReference>
<feature type="chain" id="PRO_5004028176" description="chitinase" evidence="7">
    <location>
        <begin position="33"/>
        <end position="502"/>
    </location>
</feature>
<dbReference type="InterPro" id="IPR008979">
    <property type="entry name" value="Galactose-bd-like_sf"/>
</dbReference>